<proteinExistence type="inferred from homology"/>
<dbReference type="GO" id="GO:0004515">
    <property type="term" value="F:nicotinate-nucleotide adenylyltransferase activity"/>
    <property type="evidence" value="ECO:0007669"/>
    <property type="project" value="UniProtKB-EC"/>
</dbReference>
<dbReference type="EC" id="2.7.7.18" evidence="11"/>
<evidence type="ECO:0000256" key="3">
    <source>
        <dbReference type="ARBA" id="ARBA00009014"/>
    </source>
</evidence>
<feature type="domain" description="Cytidyltransferase-like" evidence="12">
    <location>
        <begin position="15"/>
        <end position="191"/>
    </location>
</feature>
<comment type="function">
    <text evidence="1 11">Catalyzes the reversible adenylation of nicotinate mononucleotide (NaMN) to nicotinic acid adenine dinucleotide (NaAD).</text>
</comment>
<evidence type="ECO:0000256" key="11">
    <source>
        <dbReference type="HAMAP-Rule" id="MF_00244"/>
    </source>
</evidence>
<dbReference type="CDD" id="cd02165">
    <property type="entry name" value="NMNAT"/>
    <property type="match status" value="1"/>
</dbReference>
<comment type="catalytic activity">
    <reaction evidence="10 11">
        <text>nicotinate beta-D-ribonucleotide + ATP + H(+) = deamido-NAD(+) + diphosphate</text>
        <dbReference type="Rhea" id="RHEA:22860"/>
        <dbReference type="ChEBI" id="CHEBI:15378"/>
        <dbReference type="ChEBI" id="CHEBI:30616"/>
        <dbReference type="ChEBI" id="CHEBI:33019"/>
        <dbReference type="ChEBI" id="CHEBI:57502"/>
        <dbReference type="ChEBI" id="CHEBI:58437"/>
        <dbReference type="EC" id="2.7.7.18"/>
    </reaction>
</comment>
<dbReference type="EMBL" id="CP134146">
    <property type="protein sequence ID" value="WNC69592.1"/>
    <property type="molecule type" value="Genomic_DNA"/>
</dbReference>
<reference evidence="14" key="1">
    <citation type="submission" date="2023-09" db="EMBL/GenBank/DDBJ databases">
        <authorList>
            <person name="Li S."/>
            <person name="Li X."/>
            <person name="Zhang C."/>
            <person name="Zhao Z."/>
        </authorList>
    </citation>
    <scope>NUCLEOTIDE SEQUENCE [LARGE SCALE GENOMIC DNA]</scope>
    <source>
        <strain evidence="14">SQ345</strain>
    </source>
</reference>
<keyword evidence="9 11" id="KW-0520">NAD</keyword>
<evidence type="ECO:0000256" key="6">
    <source>
        <dbReference type="ARBA" id="ARBA00022695"/>
    </source>
</evidence>
<evidence type="ECO:0000256" key="1">
    <source>
        <dbReference type="ARBA" id="ARBA00002324"/>
    </source>
</evidence>
<evidence type="ECO:0000313" key="14">
    <source>
        <dbReference type="Proteomes" id="UP001248581"/>
    </source>
</evidence>
<keyword evidence="6 11" id="KW-0548">Nucleotidyltransferase</keyword>
<evidence type="ECO:0000256" key="8">
    <source>
        <dbReference type="ARBA" id="ARBA00022840"/>
    </source>
</evidence>
<name>A0ABY9TLH2_9GAMM</name>
<dbReference type="HAMAP" id="MF_00244">
    <property type="entry name" value="NaMN_adenylyltr"/>
    <property type="match status" value="1"/>
</dbReference>
<accession>A0ABY9TLH2</accession>
<dbReference type="NCBIfam" id="TIGR00482">
    <property type="entry name" value="nicotinate (nicotinamide) nucleotide adenylyltransferase"/>
    <property type="match status" value="1"/>
</dbReference>
<keyword evidence="14" id="KW-1185">Reference proteome</keyword>
<evidence type="ECO:0000256" key="7">
    <source>
        <dbReference type="ARBA" id="ARBA00022741"/>
    </source>
</evidence>
<dbReference type="InterPro" id="IPR004821">
    <property type="entry name" value="Cyt_trans-like"/>
</dbReference>
<dbReference type="Proteomes" id="UP001248581">
    <property type="component" value="Chromosome"/>
</dbReference>
<keyword evidence="4 11" id="KW-0662">Pyridine nucleotide biosynthesis</keyword>
<dbReference type="InterPro" id="IPR005248">
    <property type="entry name" value="NadD/NMNAT"/>
</dbReference>
<dbReference type="SUPFAM" id="SSF52374">
    <property type="entry name" value="Nucleotidylyl transferase"/>
    <property type="match status" value="1"/>
</dbReference>
<dbReference type="InterPro" id="IPR014729">
    <property type="entry name" value="Rossmann-like_a/b/a_fold"/>
</dbReference>
<keyword evidence="8 11" id="KW-0067">ATP-binding</keyword>
<sequence>MSIPPSMKGQEHIGIFGGTFDPIHLGHIKPSEDIAKQLGLNQVLLVPAHIPPHKTSTIANTKQRKEMVELVCQTHPLFSLDQRELNRSSTSYTIDSIKELKRLHPNAKLYFFIGTDSLISLPSWYQIQELLTLCHFVVATRPGYCLSKLLDEGIQVRITDNINVVKQQNAGKILLLETCQVDISSTLIREKLSKNENCAEFLSPDVAQFIENHKLYR</sequence>
<comment type="pathway">
    <text evidence="2 11">Cofactor biosynthesis; NAD(+) biosynthesis; deamido-NAD(+) from nicotinate D-ribonucleotide: step 1/1.</text>
</comment>
<dbReference type="Gene3D" id="3.40.50.620">
    <property type="entry name" value="HUPs"/>
    <property type="match status" value="1"/>
</dbReference>
<keyword evidence="5 11" id="KW-0808">Transferase</keyword>
<evidence type="ECO:0000313" key="13">
    <source>
        <dbReference type="EMBL" id="WNC69592.1"/>
    </source>
</evidence>
<organism evidence="13 14">
    <name type="scientific">Thalassotalea nanhaiensis</name>
    <dbReference type="NCBI Taxonomy" id="3065648"/>
    <lineage>
        <taxon>Bacteria</taxon>
        <taxon>Pseudomonadati</taxon>
        <taxon>Pseudomonadota</taxon>
        <taxon>Gammaproteobacteria</taxon>
        <taxon>Alteromonadales</taxon>
        <taxon>Colwelliaceae</taxon>
        <taxon>Thalassotalea</taxon>
    </lineage>
</organism>
<gene>
    <name evidence="11 13" type="primary">nadD</name>
    <name evidence="13" type="ORF">RI845_05445</name>
</gene>
<dbReference type="NCBIfam" id="TIGR00125">
    <property type="entry name" value="cyt_tran_rel"/>
    <property type="match status" value="1"/>
</dbReference>
<comment type="similarity">
    <text evidence="3 11">Belongs to the NadD family.</text>
</comment>
<protein>
    <recommendedName>
        <fullName evidence="11">Probable nicotinate-nucleotide adenylyltransferase</fullName>
        <ecNumber evidence="11">2.7.7.18</ecNumber>
    </recommendedName>
    <alternativeName>
        <fullName evidence="11">Deamido-NAD(+) diphosphorylase</fullName>
    </alternativeName>
    <alternativeName>
        <fullName evidence="11">Deamido-NAD(+) pyrophosphorylase</fullName>
    </alternativeName>
    <alternativeName>
        <fullName evidence="11">Nicotinate mononucleotide adenylyltransferase</fullName>
        <shortName evidence="11">NaMN adenylyltransferase</shortName>
    </alternativeName>
</protein>
<evidence type="ECO:0000256" key="9">
    <source>
        <dbReference type="ARBA" id="ARBA00023027"/>
    </source>
</evidence>
<evidence type="ECO:0000259" key="12">
    <source>
        <dbReference type="Pfam" id="PF01467"/>
    </source>
</evidence>
<evidence type="ECO:0000256" key="5">
    <source>
        <dbReference type="ARBA" id="ARBA00022679"/>
    </source>
</evidence>
<keyword evidence="7 11" id="KW-0547">Nucleotide-binding</keyword>
<evidence type="ECO:0000256" key="4">
    <source>
        <dbReference type="ARBA" id="ARBA00022642"/>
    </source>
</evidence>
<dbReference type="RefSeq" id="WP_348388734.1">
    <property type="nucleotide sequence ID" value="NZ_CP134146.1"/>
</dbReference>
<dbReference type="PANTHER" id="PTHR39321">
    <property type="entry name" value="NICOTINATE-NUCLEOTIDE ADENYLYLTRANSFERASE-RELATED"/>
    <property type="match status" value="1"/>
</dbReference>
<dbReference type="PANTHER" id="PTHR39321:SF3">
    <property type="entry name" value="PHOSPHOPANTETHEINE ADENYLYLTRANSFERASE"/>
    <property type="match status" value="1"/>
</dbReference>
<evidence type="ECO:0000256" key="2">
    <source>
        <dbReference type="ARBA" id="ARBA00005019"/>
    </source>
</evidence>
<dbReference type="Pfam" id="PF01467">
    <property type="entry name" value="CTP_transf_like"/>
    <property type="match status" value="1"/>
</dbReference>
<dbReference type="NCBIfam" id="NF000840">
    <property type="entry name" value="PRK00071.1-3"/>
    <property type="match status" value="1"/>
</dbReference>
<evidence type="ECO:0000256" key="10">
    <source>
        <dbReference type="ARBA" id="ARBA00048721"/>
    </source>
</evidence>
<dbReference type="NCBIfam" id="NF000839">
    <property type="entry name" value="PRK00071.1-1"/>
    <property type="match status" value="1"/>
</dbReference>